<dbReference type="InterPro" id="IPR002514">
    <property type="entry name" value="Transposase_8"/>
</dbReference>
<evidence type="ECO:0000313" key="2">
    <source>
        <dbReference type="EMBL" id="KRG71003.1"/>
    </source>
</evidence>
<name>A0A0R0CN51_9GAMM</name>
<comment type="similarity">
    <text evidence="1">Belongs to the transposase 8 family.</text>
</comment>
<accession>A0A0R0CN51</accession>
<dbReference type="Proteomes" id="UP000052052">
    <property type="component" value="Unassembled WGS sequence"/>
</dbReference>
<dbReference type="InterPro" id="IPR009057">
    <property type="entry name" value="Homeodomain-like_sf"/>
</dbReference>
<dbReference type="Pfam" id="PF01527">
    <property type="entry name" value="HTH_Tnp_1"/>
    <property type="match status" value="1"/>
</dbReference>
<sequence length="95" mass="10821">MAQRRKFSEEFKREAVGLIRLPCANVSQIAQDLGVGANLLWRWRRELDKHCKKSFVGAGVARDEEILALKRQSARVTKARDFLRDAAAFFAKESS</sequence>
<dbReference type="PATRIC" id="fig|344882.3.peg.2135"/>
<evidence type="ECO:0000256" key="1">
    <source>
        <dbReference type="ARBA" id="ARBA00009964"/>
    </source>
</evidence>
<protein>
    <submittedName>
        <fullName evidence="2">Transposase</fullName>
    </submittedName>
</protein>
<keyword evidence="3" id="KW-1185">Reference proteome</keyword>
<gene>
    <name evidence="2" type="ORF">ABB29_04035</name>
</gene>
<dbReference type="SUPFAM" id="SSF46689">
    <property type="entry name" value="Homeodomain-like"/>
    <property type="match status" value="1"/>
</dbReference>
<evidence type="ECO:0000313" key="3">
    <source>
        <dbReference type="Proteomes" id="UP000052052"/>
    </source>
</evidence>
<reference evidence="2 3" key="1">
    <citation type="submission" date="2015-05" db="EMBL/GenBank/DDBJ databases">
        <title>Genome sequencing and analysis of members of genus Stenotrophomonas.</title>
        <authorList>
            <person name="Patil P.P."/>
            <person name="Midha S."/>
            <person name="Patil P.B."/>
        </authorList>
    </citation>
    <scope>NUCLEOTIDE SEQUENCE [LARGE SCALE GENOMIC DNA]</scope>
    <source>
        <strain evidence="2 3">DSM 21858</strain>
    </source>
</reference>
<proteinExistence type="inferred from homology"/>
<dbReference type="STRING" id="344882.ABB29_04035"/>
<dbReference type="GO" id="GO:0006313">
    <property type="term" value="P:DNA transposition"/>
    <property type="evidence" value="ECO:0007669"/>
    <property type="project" value="InterPro"/>
</dbReference>
<dbReference type="Gene3D" id="1.10.10.60">
    <property type="entry name" value="Homeodomain-like"/>
    <property type="match status" value="1"/>
</dbReference>
<dbReference type="AlphaFoldDB" id="A0A0R0CN51"/>
<organism evidence="2 3">
    <name type="scientific">Pseudoxanthomonas dokdonensis</name>
    <dbReference type="NCBI Taxonomy" id="344882"/>
    <lineage>
        <taxon>Bacteria</taxon>
        <taxon>Pseudomonadati</taxon>
        <taxon>Pseudomonadota</taxon>
        <taxon>Gammaproteobacteria</taxon>
        <taxon>Lysobacterales</taxon>
        <taxon>Lysobacteraceae</taxon>
        <taxon>Pseudoxanthomonas</taxon>
    </lineage>
</organism>
<comment type="caution">
    <text evidence="2">The sequence shown here is derived from an EMBL/GenBank/DDBJ whole genome shotgun (WGS) entry which is preliminary data.</text>
</comment>
<dbReference type="GO" id="GO:0004803">
    <property type="term" value="F:transposase activity"/>
    <property type="evidence" value="ECO:0007669"/>
    <property type="project" value="InterPro"/>
</dbReference>
<dbReference type="EMBL" id="LDJL01000004">
    <property type="protein sequence ID" value="KRG71003.1"/>
    <property type="molecule type" value="Genomic_DNA"/>
</dbReference>
<dbReference type="GO" id="GO:0003677">
    <property type="term" value="F:DNA binding"/>
    <property type="evidence" value="ECO:0007669"/>
    <property type="project" value="InterPro"/>
</dbReference>